<evidence type="ECO:0000313" key="3">
    <source>
        <dbReference type="RefSeq" id="XP_013788193.1"/>
    </source>
</evidence>
<keyword evidence="2" id="KW-1185">Reference proteome</keyword>
<evidence type="ECO:0000256" key="1">
    <source>
        <dbReference type="SAM" id="SignalP"/>
    </source>
</evidence>
<sequence length="157" mass="17638">MKGLIAAIVCVVILLIFVNGQNVRPGNHRRALRRVIRAFNGLCGNTTGLDLNSCIDLLESQDKTNWDGCLDTENFTDNNALLTAICQSRRNFRKMRNCLLAAAIRSWRNEWNEIRTTTRVLRGAQRRILRRQLRNEILSSRVGAANNATACLTTLAG</sequence>
<gene>
    <name evidence="3" type="primary">LOC106472076</name>
</gene>
<name>A0ABM1BT71_LIMPO</name>
<feature type="chain" id="PRO_5046174996" evidence="1">
    <location>
        <begin position="21"/>
        <end position="157"/>
    </location>
</feature>
<keyword evidence="1" id="KW-0732">Signal</keyword>
<reference evidence="3" key="1">
    <citation type="submission" date="2025-08" db="UniProtKB">
        <authorList>
            <consortium name="RefSeq"/>
        </authorList>
    </citation>
    <scope>IDENTIFICATION</scope>
    <source>
        <tissue evidence="3">Muscle</tissue>
    </source>
</reference>
<evidence type="ECO:0000313" key="2">
    <source>
        <dbReference type="Proteomes" id="UP000694941"/>
    </source>
</evidence>
<proteinExistence type="predicted"/>
<dbReference type="GeneID" id="106472076"/>
<protein>
    <submittedName>
        <fullName evidence="3">Uncharacterized protein LOC106472076</fullName>
    </submittedName>
</protein>
<dbReference type="RefSeq" id="XP_013788193.1">
    <property type="nucleotide sequence ID" value="XM_013932739.2"/>
</dbReference>
<accession>A0ABM1BT71</accession>
<dbReference type="Proteomes" id="UP000694941">
    <property type="component" value="Unplaced"/>
</dbReference>
<organism evidence="2 3">
    <name type="scientific">Limulus polyphemus</name>
    <name type="common">Atlantic horseshoe crab</name>
    <dbReference type="NCBI Taxonomy" id="6850"/>
    <lineage>
        <taxon>Eukaryota</taxon>
        <taxon>Metazoa</taxon>
        <taxon>Ecdysozoa</taxon>
        <taxon>Arthropoda</taxon>
        <taxon>Chelicerata</taxon>
        <taxon>Merostomata</taxon>
        <taxon>Xiphosura</taxon>
        <taxon>Limulidae</taxon>
        <taxon>Limulus</taxon>
    </lineage>
</organism>
<feature type="signal peptide" evidence="1">
    <location>
        <begin position="1"/>
        <end position="20"/>
    </location>
</feature>